<proteinExistence type="inferred from homology"/>
<feature type="transmembrane region" description="Helical" evidence="7">
    <location>
        <begin position="235"/>
        <end position="254"/>
    </location>
</feature>
<evidence type="ECO:0000256" key="3">
    <source>
        <dbReference type="ARBA" id="ARBA00022692"/>
    </source>
</evidence>
<feature type="transmembrane region" description="Helical" evidence="7">
    <location>
        <begin position="260"/>
        <end position="278"/>
    </location>
</feature>
<comment type="subcellular location">
    <subcellularLocation>
        <location evidence="1">Membrane</location>
        <topology evidence="1">Multi-pass membrane protein</topology>
    </subcellularLocation>
</comment>
<accession>A0ABT8GJW0</accession>
<dbReference type="RefSeq" id="WP_301143456.1">
    <property type="nucleotide sequence ID" value="NZ_JAUHQA010000001.1"/>
</dbReference>
<dbReference type="InterPro" id="IPR000620">
    <property type="entry name" value="EamA_dom"/>
</dbReference>
<dbReference type="PANTHER" id="PTHR32322:SF2">
    <property type="entry name" value="EAMA DOMAIN-CONTAINING PROTEIN"/>
    <property type="match status" value="1"/>
</dbReference>
<organism evidence="9 10">
    <name type="scientific">Demequina muriae</name>
    <dbReference type="NCBI Taxonomy" id="3051664"/>
    <lineage>
        <taxon>Bacteria</taxon>
        <taxon>Bacillati</taxon>
        <taxon>Actinomycetota</taxon>
        <taxon>Actinomycetes</taxon>
        <taxon>Micrococcales</taxon>
        <taxon>Demequinaceae</taxon>
        <taxon>Demequina</taxon>
    </lineage>
</organism>
<evidence type="ECO:0000256" key="5">
    <source>
        <dbReference type="ARBA" id="ARBA00023136"/>
    </source>
</evidence>
<evidence type="ECO:0000256" key="4">
    <source>
        <dbReference type="ARBA" id="ARBA00022989"/>
    </source>
</evidence>
<evidence type="ECO:0000256" key="7">
    <source>
        <dbReference type="SAM" id="Phobius"/>
    </source>
</evidence>
<keyword evidence="4 7" id="KW-1133">Transmembrane helix</keyword>
<feature type="transmembrane region" description="Helical" evidence="7">
    <location>
        <begin position="143"/>
        <end position="162"/>
    </location>
</feature>
<feature type="transmembrane region" description="Helical" evidence="7">
    <location>
        <begin position="90"/>
        <end position="110"/>
    </location>
</feature>
<feature type="transmembrane region" description="Helical" evidence="7">
    <location>
        <begin position="203"/>
        <end position="223"/>
    </location>
</feature>
<keyword evidence="5 7" id="KW-0472">Membrane</keyword>
<dbReference type="SUPFAM" id="SSF103481">
    <property type="entry name" value="Multidrug resistance efflux transporter EmrE"/>
    <property type="match status" value="2"/>
</dbReference>
<evidence type="ECO:0000256" key="1">
    <source>
        <dbReference type="ARBA" id="ARBA00004141"/>
    </source>
</evidence>
<gene>
    <name evidence="9" type="ORF">QQX02_12400</name>
</gene>
<sequence>MNRTRMIATTALAPLLWGTTYLTTTELLPPDRPLLASAVRALPAGLVLIALTRTLPHGAWWWKSAVLGFLNIGGFFALLFMSAYRLPGGVSATLGAVHPLIVAVLAVAVLREPHRPRTWIAAGLGFVGVGMLVLSPGAALDGIGVAAGLLGGTSSALGVILTKRWGRPVGLVSFTGWQLVWGGLVLVPPMLVLEGIPDGVTTANLLGFAWLVGPGAIVAYLLWFRGVLALPAAQVSVLAFLAPLMATALGWAVLSQTLTWLQGVGAAVILTSVMLGQATSRTPRADVPASLGSPHGGRDSHHHGLGRPPTGRAGRGQPRLGRPARGVLAPRHAGARPAAATAARARR</sequence>
<feature type="region of interest" description="Disordered" evidence="6">
    <location>
        <begin position="281"/>
        <end position="347"/>
    </location>
</feature>
<dbReference type="InterPro" id="IPR037185">
    <property type="entry name" value="EmrE-like"/>
</dbReference>
<dbReference type="PANTHER" id="PTHR32322">
    <property type="entry name" value="INNER MEMBRANE TRANSPORTER"/>
    <property type="match status" value="1"/>
</dbReference>
<name>A0ABT8GJW0_9MICO</name>
<feature type="transmembrane region" description="Helical" evidence="7">
    <location>
        <begin position="64"/>
        <end position="84"/>
    </location>
</feature>
<evidence type="ECO:0000313" key="10">
    <source>
        <dbReference type="Proteomes" id="UP001172708"/>
    </source>
</evidence>
<dbReference type="Proteomes" id="UP001172708">
    <property type="component" value="Unassembled WGS sequence"/>
</dbReference>
<protein>
    <submittedName>
        <fullName evidence="9">EamA family transporter</fullName>
    </submittedName>
</protein>
<dbReference type="InterPro" id="IPR050638">
    <property type="entry name" value="AA-Vitamin_Transporters"/>
</dbReference>
<feature type="transmembrane region" description="Helical" evidence="7">
    <location>
        <begin position="119"/>
        <end position="137"/>
    </location>
</feature>
<feature type="transmembrane region" description="Helical" evidence="7">
    <location>
        <begin position="169"/>
        <end position="191"/>
    </location>
</feature>
<dbReference type="Pfam" id="PF00892">
    <property type="entry name" value="EamA"/>
    <property type="match status" value="2"/>
</dbReference>
<evidence type="ECO:0000256" key="6">
    <source>
        <dbReference type="SAM" id="MobiDB-lite"/>
    </source>
</evidence>
<comment type="caution">
    <text evidence="9">The sequence shown here is derived from an EMBL/GenBank/DDBJ whole genome shotgun (WGS) entry which is preliminary data.</text>
</comment>
<comment type="similarity">
    <text evidence="2">Belongs to the EamA transporter family.</text>
</comment>
<evidence type="ECO:0000256" key="2">
    <source>
        <dbReference type="ARBA" id="ARBA00007362"/>
    </source>
</evidence>
<feature type="compositionally biased region" description="Low complexity" evidence="6">
    <location>
        <begin position="329"/>
        <end position="347"/>
    </location>
</feature>
<feature type="domain" description="EamA" evidence="8">
    <location>
        <begin position="143"/>
        <end position="275"/>
    </location>
</feature>
<keyword evidence="3 7" id="KW-0812">Transmembrane</keyword>
<reference evidence="9" key="1">
    <citation type="submission" date="2023-06" db="EMBL/GenBank/DDBJ databases">
        <title>Egi l300058.</title>
        <authorList>
            <person name="Gao L."/>
            <person name="Fang B.-Z."/>
            <person name="Li W.-J."/>
        </authorList>
    </citation>
    <scope>NUCLEOTIDE SEQUENCE</scope>
    <source>
        <strain evidence="9">EGI L300058</strain>
    </source>
</reference>
<dbReference type="EMBL" id="JAUHQA010000001">
    <property type="protein sequence ID" value="MDN4481722.1"/>
    <property type="molecule type" value="Genomic_DNA"/>
</dbReference>
<evidence type="ECO:0000259" key="8">
    <source>
        <dbReference type="Pfam" id="PF00892"/>
    </source>
</evidence>
<evidence type="ECO:0000313" key="9">
    <source>
        <dbReference type="EMBL" id="MDN4481722.1"/>
    </source>
</evidence>
<keyword evidence="10" id="KW-1185">Reference proteome</keyword>
<feature type="domain" description="EamA" evidence="8">
    <location>
        <begin position="7"/>
        <end position="133"/>
    </location>
</feature>